<dbReference type="InterPro" id="IPR014729">
    <property type="entry name" value="Rossmann-like_a/b/a_fold"/>
</dbReference>
<dbReference type="AlphaFoldDB" id="C0W037"/>
<sequence>MRVVVCFKHVPDVVSQRRIEDGRLVRGEDDTLNELDENAIEAAVQAVEDLGGEVIAVTMGPEDAEDSALLALQKGTDRAIVVADDRLEGTDAVGTAQVLAATIRALHAETPVDLVLTGMASLDGMTSMLPATLAAELDLPYVGLASELEITETTATAKRSADGFTDTLQVSFPAVISVTDQVNDPRYPNFKAMKAARSKPLDIWSLDDIPGFDVDNVQVGAESAGTQILGADQEPERVAGTVIQDSGDAGVKLAHFLADVLK</sequence>
<keyword evidence="5" id="KW-0813">Transport</keyword>
<evidence type="ECO:0000256" key="6">
    <source>
        <dbReference type="ARBA" id="ARBA00022982"/>
    </source>
</evidence>
<dbReference type="OrthoDB" id="9804960at2"/>
<name>C0W037_9ACTO</name>
<dbReference type="PANTHER" id="PTHR21294">
    <property type="entry name" value="ELECTRON TRANSFER FLAVOPROTEIN BETA-SUBUNIT"/>
    <property type="match status" value="1"/>
</dbReference>
<evidence type="ECO:0000313" key="10">
    <source>
        <dbReference type="Proteomes" id="UP000010301"/>
    </source>
</evidence>
<dbReference type="Gene3D" id="3.40.50.620">
    <property type="entry name" value="HUPs"/>
    <property type="match status" value="1"/>
</dbReference>
<dbReference type="InterPro" id="IPR012255">
    <property type="entry name" value="ETF_b"/>
</dbReference>
<dbReference type="PANTHER" id="PTHR21294:SF8">
    <property type="entry name" value="ELECTRON TRANSFER FLAVOPROTEIN SUBUNIT BETA"/>
    <property type="match status" value="1"/>
</dbReference>
<reference evidence="9 10" key="1">
    <citation type="submission" date="2009-01" db="EMBL/GenBank/DDBJ databases">
        <authorList>
            <person name="Qin X."/>
            <person name="Bachman B."/>
            <person name="Battles P."/>
            <person name="Bell A."/>
            <person name="Bess C."/>
            <person name="Bickham C."/>
            <person name="Chaboub L."/>
            <person name="Chen D."/>
            <person name="Coyle M."/>
            <person name="Deiros D.R."/>
            <person name="Dinh H."/>
            <person name="Forbes L."/>
            <person name="Fowler G."/>
            <person name="Francisco L."/>
            <person name="Fu Q."/>
            <person name="Gubbala S."/>
            <person name="Hale W."/>
            <person name="Han Y."/>
            <person name="Hemphill L."/>
            <person name="Highlander S.K."/>
            <person name="Hirani K."/>
            <person name="Hogues M."/>
            <person name="Jackson L."/>
            <person name="Jakkamsetti A."/>
            <person name="Javaid M."/>
            <person name="Jiang H."/>
            <person name="Korchina V."/>
            <person name="Kovar C."/>
            <person name="Lara F."/>
            <person name="Lee S."/>
            <person name="Mata R."/>
            <person name="Mathew T."/>
            <person name="Moen C."/>
            <person name="Morales K."/>
            <person name="Munidasa M."/>
            <person name="Nazareth L."/>
            <person name="Ngo R."/>
            <person name="Nguyen L."/>
            <person name="Okwuonu G."/>
            <person name="Ongeri F."/>
            <person name="Patil S."/>
            <person name="Petrosino J."/>
            <person name="Pham C."/>
            <person name="Pham P."/>
            <person name="Pu L.-L."/>
            <person name="Puazo M."/>
            <person name="Raj R."/>
            <person name="Reid J."/>
            <person name="Rouhana J."/>
            <person name="Saada N."/>
            <person name="Shang Y."/>
            <person name="Simmons D."/>
            <person name="Thornton R."/>
            <person name="Warren J."/>
            <person name="Weissenberger G."/>
            <person name="Zhang J."/>
            <person name="Zhang L."/>
            <person name="Zhou C."/>
            <person name="Zhu D."/>
            <person name="Muzny D."/>
            <person name="Worley K."/>
            <person name="Gibbs R."/>
        </authorList>
    </citation>
    <scope>NUCLEOTIDE SEQUENCE [LARGE SCALE GENOMIC DNA]</scope>
    <source>
        <strain evidence="9 10">DSM 15436</strain>
    </source>
</reference>
<dbReference type="Pfam" id="PF01012">
    <property type="entry name" value="ETF"/>
    <property type="match status" value="1"/>
</dbReference>
<evidence type="ECO:0000256" key="7">
    <source>
        <dbReference type="ARBA" id="ARBA00025649"/>
    </source>
</evidence>
<evidence type="ECO:0000256" key="1">
    <source>
        <dbReference type="ARBA" id="ARBA00001974"/>
    </source>
</evidence>
<dbReference type="HOGENOM" id="CLU_060196_2_0_11"/>
<dbReference type="EMBL" id="ACFG01000030">
    <property type="protein sequence ID" value="EEH63896.1"/>
    <property type="molecule type" value="Genomic_DNA"/>
</dbReference>
<comment type="caution">
    <text evidence="9">The sequence shown here is derived from an EMBL/GenBank/DDBJ whole genome shotgun (WGS) entry which is preliminary data.</text>
</comment>
<dbReference type="CDD" id="cd01714">
    <property type="entry name" value="ETF_beta"/>
    <property type="match status" value="1"/>
</dbReference>
<dbReference type="InterPro" id="IPR014730">
    <property type="entry name" value="ETF_a/b_N"/>
</dbReference>
<dbReference type="GO" id="GO:0005829">
    <property type="term" value="C:cytosol"/>
    <property type="evidence" value="ECO:0007669"/>
    <property type="project" value="TreeGrafter"/>
</dbReference>
<feature type="domain" description="Electron transfer flavoprotein alpha/beta-subunit N-terminal" evidence="8">
    <location>
        <begin position="21"/>
        <end position="213"/>
    </location>
</feature>
<evidence type="ECO:0000256" key="3">
    <source>
        <dbReference type="ARBA" id="ARBA00011355"/>
    </source>
</evidence>
<proteinExistence type="inferred from homology"/>
<keyword evidence="6" id="KW-0249">Electron transport</keyword>
<evidence type="ECO:0000313" key="9">
    <source>
        <dbReference type="EMBL" id="EEH63896.1"/>
    </source>
</evidence>
<dbReference type="SMART" id="SM00893">
    <property type="entry name" value="ETF"/>
    <property type="match status" value="1"/>
</dbReference>
<comment type="function">
    <text evidence="7">The electron transfer flavoprotein serves as a specific electron acceptor for other dehydrogenases. It transfers the electrons to the main respiratory chain via ETF-ubiquinone oxidoreductase (ETF dehydrogenase).</text>
</comment>
<comment type="subunit">
    <text evidence="3">Heterodimer of an alpha and a beta subunit.</text>
</comment>
<dbReference type="PIRSF" id="PIRSF000090">
    <property type="entry name" value="Beta-ETF"/>
    <property type="match status" value="1"/>
</dbReference>
<evidence type="ECO:0000256" key="4">
    <source>
        <dbReference type="ARBA" id="ARBA00016797"/>
    </source>
</evidence>
<protein>
    <recommendedName>
        <fullName evidence="4">Electron transfer flavoprotein subunit beta</fullName>
    </recommendedName>
</protein>
<evidence type="ECO:0000256" key="2">
    <source>
        <dbReference type="ARBA" id="ARBA00007557"/>
    </source>
</evidence>
<dbReference type="Proteomes" id="UP000010301">
    <property type="component" value="Unassembled WGS sequence"/>
</dbReference>
<comment type="cofactor">
    <cofactor evidence="1">
        <name>FAD</name>
        <dbReference type="ChEBI" id="CHEBI:57692"/>
    </cofactor>
</comment>
<evidence type="ECO:0000256" key="5">
    <source>
        <dbReference type="ARBA" id="ARBA00022448"/>
    </source>
</evidence>
<organism evidence="9 10">
    <name type="scientific">Gleimia coleocanis DSM 15436</name>
    <dbReference type="NCBI Taxonomy" id="525245"/>
    <lineage>
        <taxon>Bacteria</taxon>
        <taxon>Bacillati</taxon>
        <taxon>Actinomycetota</taxon>
        <taxon>Actinomycetes</taxon>
        <taxon>Actinomycetales</taxon>
        <taxon>Actinomycetaceae</taxon>
        <taxon>Gleimia</taxon>
    </lineage>
</organism>
<dbReference type="InterPro" id="IPR033948">
    <property type="entry name" value="ETF_beta_N"/>
</dbReference>
<evidence type="ECO:0000259" key="8">
    <source>
        <dbReference type="SMART" id="SM00893"/>
    </source>
</evidence>
<dbReference type="STRING" id="525245.HMPREF0044_0915"/>
<keyword evidence="10" id="KW-1185">Reference proteome</keyword>
<dbReference type="GO" id="GO:0009055">
    <property type="term" value="F:electron transfer activity"/>
    <property type="evidence" value="ECO:0007669"/>
    <property type="project" value="InterPro"/>
</dbReference>
<gene>
    <name evidence="9" type="ORF">HMPREF0044_0915</name>
</gene>
<accession>C0W037</accession>
<dbReference type="SUPFAM" id="SSF52402">
    <property type="entry name" value="Adenine nucleotide alpha hydrolases-like"/>
    <property type="match status" value="1"/>
</dbReference>
<dbReference type="RefSeq" id="WP_006546687.1">
    <property type="nucleotide sequence ID" value="NZ_DS999543.1"/>
</dbReference>
<dbReference type="eggNOG" id="COG2086">
    <property type="taxonomic scope" value="Bacteria"/>
</dbReference>
<comment type="similarity">
    <text evidence="2">Belongs to the ETF beta-subunit/FixA family.</text>
</comment>